<evidence type="ECO:0000256" key="4">
    <source>
        <dbReference type="ARBA" id="ARBA00022970"/>
    </source>
</evidence>
<evidence type="ECO:0000256" key="7">
    <source>
        <dbReference type="SAM" id="Phobius"/>
    </source>
</evidence>
<feature type="transmembrane region" description="Helical" evidence="7">
    <location>
        <begin position="452"/>
        <end position="471"/>
    </location>
</feature>
<evidence type="ECO:0000313" key="10">
    <source>
        <dbReference type="Proteomes" id="UP001604336"/>
    </source>
</evidence>
<feature type="transmembrane region" description="Helical" evidence="7">
    <location>
        <begin position="539"/>
        <end position="559"/>
    </location>
</feature>
<evidence type="ECO:0000256" key="5">
    <source>
        <dbReference type="ARBA" id="ARBA00022989"/>
    </source>
</evidence>
<feature type="transmembrane region" description="Helical" evidence="7">
    <location>
        <begin position="686"/>
        <end position="712"/>
    </location>
</feature>
<sequence>MSSQIRSYGVCHCRDHMDVANLENGFYSAGSYSRDHMDVANSHSVVISCLVLPIFCCFLFSKKGRSPRYMGSVEEKLKTGGLVGGAHNLFEEMKLLKEMQDHSGTRKPINSERWHACAGPLVTLPQVGSLVYYFPQGHSEQVKRGEWKMGNLSLHEENNISEPTYHTKALAKHPKDDRSHILIKRMLLPRTFKIQVGNYKMGDIDGENSAPLTPRPASVAPTPPIAQTPSIIVSAPPSQFHSPSLSRSPLLTPGGTVRKTPRFRTPRFITPLGSPMRKALKLTKLDPQDAWLPITESRNGNSYYAAYHTLCSGIGIQALILPVAFTILGWTWGVICLTLAFIWQLYTLYLLVQLHESHENGIRYSRYMQLASATFGEKLSKFLAAFPIMYLSGGTCVALIVIGGSTSRMFYQTLCGTTCTSKPLTNVEWYLVFTFAAVLLSQLPNLNSIAGVSLIGAITAVGYCTMIWVVSVAEGRLPNVSYNPVRSGSEIAKIFDVLNALGIIAFAFRGHNLILEIQATMPSDEKHPSSVPMWRGVKGSYSIVALCLFPLAIGGYWAYGHLIPANGGMLTALYAFHSKDVARSILGLISFFVIINAVSSFQIYGMPMYDDMESTYTRRFKKPCPWWLRAIIRAMFGFGCFFIAVAIPFLSSVAGLVGGISLPVTLAYPCFMWLKMKKPKMYSPMWCLNWALGLLGMGLSGILTAAGLYVVIDTGVQISFFKPN</sequence>
<keyword evidence="6 7" id="KW-0472">Membrane</keyword>
<feature type="transmembrane region" description="Helical" evidence="7">
    <location>
        <begin position="40"/>
        <end position="60"/>
    </location>
</feature>
<organism evidence="9 10">
    <name type="scientific">Abeliophyllum distichum</name>
    <dbReference type="NCBI Taxonomy" id="126358"/>
    <lineage>
        <taxon>Eukaryota</taxon>
        <taxon>Viridiplantae</taxon>
        <taxon>Streptophyta</taxon>
        <taxon>Embryophyta</taxon>
        <taxon>Tracheophyta</taxon>
        <taxon>Spermatophyta</taxon>
        <taxon>Magnoliopsida</taxon>
        <taxon>eudicotyledons</taxon>
        <taxon>Gunneridae</taxon>
        <taxon>Pentapetalae</taxon>
        <taxon>asterids</taxon>
        <taxon>lamiids</taxon>
        <taxon>Lamiales</taxon>
        <taxon>Oleaceae</taxon>
        <taxon>Forsythieae</taxon>
        <taxon>Abeliophyllum</taxon>
    </lineage>
</organism>
<protein>
    <submittedName>
        <fullName evidence="9">Lysine histidine transporter-like 8</fullName>
    </submittedName>
</protein>
<feature type="transmembrane region" description="Helical" evidence="7">
    <location>
        <begin position="382"/>
        <end position="403"/>
    </location>
</feature>
<evidence type="ECO:0000256" key="1">
    <source>
        <dbReference type="ARBA" id="ARBA00004370"/>
    </source>
</evidence>
<evidence type="ECO:0000256" key="3">
    <source>
        <dbReference type="ARBA" id="ARBA00022692"/>
    </source>
</evidence>
<feature type="transmembrane region" description="Helical" evidence="7">
    <location>
        <begin position="653"/>
        <end position="674"/>
    </location>
</feature>
<keyword evidence="2" id="KW-0813">Transport</keyword>
<name>A0ABD1P7U1_9LAMI</name>
<evidence type="ECO:0000256" key="2">
    <source>
        <dbReference type="ARBA" id="ARBA00022448"/>
    </source>
</evidence>
<accession>A0ABD1P7U1</accession>
<feature type="domain" description="Amino acid transporter transmembrane" evidence="8">
    <location>
        <begin position="303"/>
        <end position="708"/>
    </location>
</feature>
<keyword evidence="4" id="KW-0029">Amino-acid transport</keyword>
<dbReference type="Proteomes" id="UP001604336">
    <property type="component" value="Unassembled WGS sequence"/>
</dbReference>
<gene>
    <name evidence="9" type="ORF">Adt_43362</name>
</gene>
<dbReference type="GO" id="GO:0016020">
    <property type="term" value="C:membrane"/>
    <property type="evidence" value="ECO:0007669"/>
    <property type="project" value="UniProtKB-SubCell"/>
</dbReference>
<proteinExistence type="predicted"/>
<dbReference type="InterPro" id="IPR013057">
    <property type="entry name" value="AA_transpt_TM"/>
</dbReference>
<keyword evidence="10" id="KW-1185">Reference proteome</keyword>
<evidence type="ECO:0000259" key="8">
    <source>
        <dbReference type="Pfam" id="PF01490"/>
    </source>
</evidence>
<comment type="subcellular location">
    <subcellularLocation>
        <location evidence="1">Membrane</location>
    </subcellularLocation>
</comment>
<keyword evidence="5 7" id="KW-1133">Transmembrane helix</keyword>
<comment type="caution">
    <text evidence="9">The sequence shown here is derived from an EMBL/GenBank/DDBJ whole genome shotgun (WGS) entry which is preliminary data.</text>
</comment>
<dbReference type="Pfam" id="PF01490">
    <property type="entry name" value="Aa_trans"/>
    <property type="match status" value="1"/>
</dbReference>
<evidence type="ECO:0000313" key="9">
    <source>
        <dbReference type="EMBL" id="KAL2459942.1"/>
    </source>
</evidence>
<feature type="transmembrane region" description="Helical" evidence="7">
    <location>
        <begin position="585"/>
        <end position="605"/>
    </location>
</feature>
<dbReference type="GO" id="GO:0006865">
    <property type="term" value="P:amino acid transport"/>
    <property type="evidence" value="ECO:0007669"/>
    <property type="project" value="UniProtKB-KW"/>
</dbReference>
<keyword evidence="3 7" id="KW-0812">Transmembrane</keyword>
<reference evidence="10" key="1">
    <citation type="submission" date="2024-07" db="EMBL/GenBank/DDBJ databases">
        <title>Two chromosome-level genome assemblies of Korean endemic species Abeliophyllum distichum and Forsythia ovata (Oleaceae).</title>
        <authorList>
            <person name="Jang H."/>
        </authorList>
    </citation>
    <scope>NUCLEOTIDE SEQUENCE [LARGE SCALE GENOMIC DNA]</scope>
</reference>
<feature type="transmembrane region" description="Helical" evidence="7">
    <location>
        <begin position="304"/>
        <end position="324"/>
    </location>
</feature>
<dbReference type="AlphaFoldDB" id="A0ABD1P7U1"/>
<dbReference type="PANTHER" id="PTHR48017">
    <property type="entry name" value="OS05G0424000 PROTEIN-RELATED"/>
    <property type="match status" value="1"/>
</dbReference>
<feature type="transmembrane region" description="Helical" evidence="7">
    <location>
        <begin position="626"/>
        <end position="647"/>
    </location>
</feature>
<evidence type="ECO:0000256" key="6">
    <source>
        <dbReference type="ARBA" id="ARBA00023136"/>
    </source>
</evidence>
<dbReference type="EMBL" id="JBFOLK010000014">
    <property type="protein sequence ID" value="KAL2459942.1"/>
    <property type="molecule type" value="Genomic_DNA"/>
</dbReference>
<feature type="transmembrane region" description="Helical" evidence="7">
    <location>
        <begin position="330"/>
        <end position="352"/>
    </location>
</feature>